<evidence type="ECO:0000313" key="2">
    <source>
        <dbReference type="EMBL" id="GAI39282.1"/>
    </source>
</evidence>
<proteinExistence type="predicted"/>
<evidence type="ECO:0008006" key="3">
    <source>
        <dbReference type="Google" id="ProtNLM"/>
    </source>
</evidence>
<keyword evidence="1" id="KW-0472">Membrane</keyword>
<name>X1N5I0_9ZZZZ</name>
<dbReference type="EMBL" id="BARV01032902">
    <property type="protein sequence ID" value="GAI39282.1"/>
    <property type="molecule type" value="Genomic_DNA"/>
</dbReference>
<keyword evidence="1" id="KW-1133">Transmembrane helix</keyword>
<keyword evidence="1" id="KW-0812">Transmembrane</keyword>
<feature type="transmembrane region" description="Helical" evidence="1">
    <location>
        <begin position="128"/>
        <end position="151"/>
    </location>
</feature>
<dbReference type="SUPFAM" id="SSF82866">
    <property type="entry name" value="Multidrug efflux transporter AcrB transmembrane domain"/>
    <property type="match status" value="1"/>
</dbReference>
<accession>X1N5I0</accession>
<gene>
    <name evidence="2" type="ORF">S06H3_51806</name>
</gene>
<evidence type="ECO:0000256" key="1">
    <source>
        <dbReference type="SAM" id="Phobius"/>
    </source>
</evidence>
<protein>
    <recommendedName>
        <fullName evidence="3">Protein translocase subunit SecF</fullName>
    </recommendedName>
</protein>
<reference evidence="2" key="1">
    <citation type="journal article" date="2014" name="Front. Microbiol.">
        <title>High frequency of phylogenetically diverse reductive dehalogenase-homologous genes in deep subseafloor sedimentary metagenomes.</title>
        <authorList>
            <person name="Kawai M."/>
            <person name="Futagami T."/>
            <person name="Toyoda A."/>
            <person name="Takaki Y."/>
            <person name="Nishi S."/>
            <person name="Hori S."/>
            <person name="Arai W."/>
            <person name="Tsubouchi T."/>
            <person name="Morono Y."/>
            <person name="Uchiyama I."/>
            <person name="Ito T."/>
            <person name="Fujiyama A."/>
            <person name="Inagaki F."/>
            <person name="Takami H."/>
        </authorList>
    </citation>
    <scope>NUCLEOTIDE SEQUENCE</scope>
    <source>
        <strain evidence="2">Expedition CK06-06</strain>
    </source>
</reference>
<feature type="non-terminal residue" evidence="2">
    <location>
        <position position="155"/>
    </location>
</feature>
<organism evidence="2">
    <name type="scientific">marine sediment metagenome</name>
    <dbReference type="NCBI Taxonomy" id="412755"/>
    <lineage>
        <taxon>unclassified sequences</taxon>
        <taxon>metagenomes</taxon>
        <taxon>ecological metagenomes</taxon>
    </lineage>
</organism>
<comment type="caution">
    <text evidence="2">The sequence shown here is derived from an EMBL/GenBank/DDBJ whole genome shotgun (WGS) entry which is preliminary data.</text>
</comment>
<feature type="transmembrane region" description="Helical" evidence="1">
    <location>
        <begin position="102"/>
        <end position="122"/>
    </location>
</feature>
<dbReference type="AlphaFoldDB" id="X1N5I0"/>
<sequence length="155" mass="18176">MILGLASLFLKWGLQFGVDFKNNYIIELNFKELIDIEEVRHELKNQNFNFNIIQKVGETRYQIVTDNEEVDKDEIVNIFNKKDLIKDEVKVHKILPFYAKDILIKMLFPVSIYLAILILIILIKKDLILTLISFITVIFNLLLTISIFSIFGQKL</sequence>